<dbReference type="Gene3D" id="1.10.10.10">
    <property type="entry name" value="Winged helix-like DNA-binding domain superfamily/Winged helix DNA-binding domain"/>
    <property type="match status" value="1"/>
</dbReference>
<dbReference type="SUPFAM" id="SSF46785">
    <property type="entry name" value="Winged helix' DNA-binding domain"/>
    <property type="match status" value="1"/>
</dbReference>
<dbReference type="InterPro" id="IPR036388">
    <property type="entry name" value="WH-like_DNA-bd_sf"/>
</dbReference>
<name>A0ABX7KD94_9SPHN</name>
<dbReference type="Gene3D" id="3.40.190.10">
    <property type="entry name" value="Periplasmic binding protein-like II"/>
    <property type="match status" value="2"/>
</dbReference>
<evidence type="ECO:0000313" key="7">
    <source>
        <dbReference type="Proteomes" id="UP000663637"/>
    </source>
</evidence>
<evidence type="ECO:0000256" key="2">
    <source>
        <dbReference type="ARBA" id="ARBA00023015"/>
    </source>
</evidence>
<keyword evidence="4" id="KW-0804">Transcription</keyword>
<reference evidence="6 7" key="1">
    <citation type="submission" date="2020-09" db="EMBL/GenBank/DDBJ databases">
        <title>Complete genome sequence of altererythrobacter flavus SS-21NJ, isolated from Dongying oil sludge in Shandong province.</title>
        <authorList>
            <person name="Sun S."/>
            <person name="Zhang Z."/>
        </authorList>
    </citation>
    <scope>NUCLEOTIDE SEQUENCE [LARGE SCALE GENOMIC DNA]</scope>
    <source>
        <strain evidence="6 7">SS-21NJ</strain>
    </source>
</reference>
<dbReference type="RefSeq" id="WP_205445099.1">
    <property type="nucleotide sequence ID" value="NZ_CP061510.1"/>
</dbReference>
<feature type="domain" description="HTH lysR-type" evidence="5">
    <location>
        <begin position="2"/>
        <end position="59"/>
    </location>
</feature>
<dbReference type="Pfam" id="PF00126">
    <property type="entry name" value="HTH_1"/>
    <property type="match status" value="1"/>
</dbReference>
<keyword evidence="3" id="KW-0238">DNA-binding</keyword>
<dbReference type="SUPFAM" id="SSF53850">
    <property type="entry name" value="Periplasmic binding protein-like II"/>
    <property type="match status" value="1"/>
</dbReference>
<evidence type="ECO:0000256" key="3">
    <source>
        <dbReference type="ARBA" id="ARBA00023125"/>
    </source>
</evidence>
<protein>
    <submittedName>
        <fullName evidence="6">LysR family transcriptional regulator</fullName>
    </submittedName>
</protein>
<dbReference type="Proteomes" id="UP000663637">
    <property type="component" value="Chromosome"/>
</dbReference>
<dbReference type="EMBL" id="CP061510">
    <property type="protein sequence ID" value="QSB45808.1"/>
    <property type="molecule type" value="Genomic_DNA"/>
</dbReference>
<proteinExistence type="inferred from homology"/>
<accession>A0ABX7KD94</accession>
<dbReference type="InterPro" id="IPR005119">
    <property type="entry name" value="LysR_subst-bd"/>
</dbReference>
<sequence length="283" mass="31923">MIKRSHIRQFLALVEAESFTLGASRIHVTQPTLSAGIADLERILGTKLFLRSKRRVKLSDAGQRFLAIAREIDQNFKKADRFSGIVPEQWPDIRLGLLKTLSSAMVEELIRPLSSRFSIEITEGSDAELRSMANKGRLDAIVTIKRETDDENRMISIIREPYRMFVSDDHPLAGRTEVDPENLAGEIMIARRSCEILRETSQFFTRHGVRPKFAMRSENDDWCMKLVAVGVGITTAPLSLQVLKTTPISVRGYDFNRNIAMIFSAHFNETQISKEMAAVAMPG</sequence>
<dbReference type="PRINTS" id="PR00039">
    <property type="entry name" value="HTHLYSR"/>
</dbReference>
<dbReference type="InterPro" id="IPR000847">
    <property type="entry name" value="LysR_HTH_N"/>
</dbReference>
<dbReference type="PANTHER" id="PTHR30346">
    <property type="entry name" value="TRANSCRIPTIONAL DUAL REGULATOR HCAR-RELATED"/>
    <property type="match status" value="1"/>
</dbReference>
<evidence type="ECO:0000256" key="4">
    <source>
        <dbReference type="ARBA" id="ARBA00023163"/>
    </source>
</evidence>
<evidence type="ECO:0000256" key="1">
    <source>
        <dbReference type="ARBA" id="ARBA00009437"/>
    </source>
</evidence>
<dbReference type="CDD" id="cd05466">
    <property type="entry name" value="PBP2_LTTR_substrate"/>
    <property type="match status" value="1"/>
</dbReference>
<dbReference type="PROSITE" id="PS50931">
    <property type="entry name" value="HTH_LYSR"/>
    <property type="match status" value="1"/>
</dbReference>
<keyword evidence="2" id="KW-0805">Transcription regulation</keyword>
<dbReference type="Pfam" id="PF03466">
    <property type="entry name" value="LysR_substrate"/>
    <property type="match status" value="1"/>
</dbReference>
<dbReference type="PANTHER" id="PTHR30346:SF28">
    <property type="entry name" value="HTH-TYPE TRANSCRIPTIONAL REGULATOR CYNR"/>
    <property type="match status" value="1"/>
</dbReference>
<evidence type="ECO:0000259" key="5">
    <source>
        <dbReference type="PROSITE" id="PS50931"/>
    </source>
</evidence>
<organism evidence="6 7">
    <name type="scientific">Tsuneonella flava</name>
    <dbReference type="NCBI Taxonomy" id="2055955"/>
    <lineage>
        <taxon>Bacteria</taxon>
        <taxon>Pseudomonadati</taxon>
        <taxon>Pseudomonadota</taxon>
        <taxon>Alphaproteobacteria</taxon>
        <taxon>Sphingomonadales</taxon>
        <taxon>Erythrobacteraceae</taxon>
        <taxon>Tsuneonella</taxon>
    </lineage>
</organism>
<gene>
    <name evidence="6" type="ORF">IDJ81_06895</name>
</gene>
<dbReference type="InterPro" id="IPR036390">
    <property type="entry name" value="WH_DNA-bd_sf"/>
</dbReference>
<comment type="similarity">
    <text evidence="1">Belongs to the LysR transcriptional regulatory family.</text>
</comment>
<keyword evidence="7" id="KW-1185">Reference proteome</keyword>
<evidence type="ECO:0000313" key="6">
    <source>
        <dbReference type="EMBL" id="QSB45808.1"/>
    </source>
</evidence>